<dbReference type="Proteomes" id="UP000663852">
    <property type="component" value="Unassembled WGS sequence"/>
</dbReference>
<name>A0A815N3S5_ADIRI</name>
<evidence type="ECO:0000313" key="4">
    <source>
        <dbReference type="Proteomes" id="UP000663828"/>
    </source>
</evidence>
<organism evidence="2 5">
    <name type="scientific">Adineta ricciae</name>
    <name type="common">Rotifer</name>
    <dbReference type="NCBI Taxonomy" id="249248"/>
    <lineage>
        <taxon>Eukaryota</taxon>
        <taxon>Metazoa</taxon>
        <taxon>Spiralia</taxon>
        <taxon>Gnathifera</taxon>
        <taxon>Rotifera</taxon>
        <taxon>Eurotatoria</taxon>
        <taxon>Bdelloidea</taxon>
        <taxon>Adinetida</taxon>
        <taxon>Adinetidae</taxon>
        <taxon>Adineta</taxon>
    </lineage>
</organism>
<protein>
    <submittedName>
        <fullName evidence="2">Uncharacterized protein</fullName>
    </submittedName>
</protein>
<dbReference type="EMBL" id="CAJNOR010010407">
    <property type="protein sequence ID" value="CAF1653599.1"/>
    <property type="molecule type" value="Genomic_DNA"/>
</dbReference>
<dbReference type="OrthoDB" id="10454470at2759"/>
<evidence type="ECO:0000313" key="3">
    <source>
        <dbReference type="EMBL" id="CAF1653599.1"/>
    </source>
</evidence>
<comment type="caution">
    <text evidence="2">The sequence shown here is derived from an EMBL/GenBank/DDBJ whole genome shotgun (WGS) entry which is preliminary data.</text>
</comment>
<evidence type="ECO:0000256" key="1">
    <source>
        <dbReference type="SAM" id="SignalP"/>
    </source>
</evidence>
<keyword evidence="4" id="KW-1185">Reference proteome</keyword>
<feature type="chain" id="PRO_5036412042" evidence="1">
    <location>
        <begin position="23"/>
        <end position="286"/>
    </location>
</feature>
<gene>
    <name evidence="2" type="ORF">EDS130_LOCUS38244</name>
    <name evidence="3" type="ORF">XAT740_LOCUS55482</name>
</gene>
<proteinExistence type="predicted"/>
<accession>A0A815N3S5</accession>
<evidence type="ECO:0000313" key="2">
    <source>
        <dbReference type="EMBL" id="CAF1431623.1"/>
    </source>
</evidence>
<feature type="signal peptide" evidence="1">
    <location>
        <begin position="1"/>
        <end position="22"/>
    </location>
</feature>
<dbReference type="Proteomes" id="UP000663828">
    <property type="component" value="Unassembled WGS sequence"/>
</dbReference>
<evidence type="ECO:0000313" key="5">
    <source>
        <dbReference type="Proteomes" id="UP000663852"/>
    </source>
</evidence>
<reference evidence="2" key="1">
    <citation type="submission" date="2021-02" db="EMBL/GenBank/DDBJ databases">
        <authorList>
            <person name="Nowell W R."/>
        </authorList>
    </citation>
    <scope>NUCLEOTIDE SEQUENCE</scope>
</reference>
<keyword evidence="1" id="KW-0732">Signal</keyword>
<sequence length="286" mass="33231">MWTTQFLYHFLWINIFVKSVTLTDLTAAKIRFLDRIDNSQMLSTLTVNVDGALNGYIRDHVSVKASTTRVIVWNELPTGYELEQHFRTSFKSITYDDTYQNFIKKDFDYTNQGTFQMGRTWERFVFARIPDGYLTLFLSYTVKEESCWLGIGCRTEVPSHIISEIKNFINDVSVRMFDKLLHPTKSIYSHGLHLVSDNSVIRFILVYHDGGNGYIEKPISSFNEGLKEQERINERKLSSCILMVEDGKKSLHSIRHPIVPGYIVPDFHAFYNTKSKRNQSASRVEL</sequence>
<dbReference type="AlphaFoldDB" id="A0A815N3S5"/>
<dbReference type="EMBL" id="CAJNOJ010000395">
    <property type="protein sequence ID" value="CAF1431623.1"/>
    <property type="molecule type" value="Genomic_DNA"/>
</dbReference>